<dbReference type="PANTHER" id="PTHR43656:SF2">
    <property type="entry name" value="BINDING OXIDOREDUCTASE, PUTATIVE (AFU_ORTHOLOGUE AFUA_2G08260)-RELATED"/>
    <property type="match status" value="1"/>
</dbReference>
<dbReference type="Proteomes" id="UP000198548">
    <property type="component" value="Unassembled WGS sequence"/>
</dbReference>
<dbReference type="Proteomes" id="UP000321425">
    <property type="component" value="Unassembled WGS sequence"/>
</dbReference>
<sequence length="369" mass="41504">MTNKKYAQSFTFKNGLTLKNRFVMAPMTTKMSFYDGVITEDEKRYYHMRSKEVGAVITAAANVSENGKGWEGELGVYDDKHIAGLSDLASSIKVNGTKAFLQLYHGGRITQSSVLKGLQPVAPSSVKALRPNSEVPRELEEKEIYQIIKDYKEAAVRAVKAGFDGVELHGANTYLIQQFFSPHSNRRSDQWGGSMEKRFTFIDKLVDAVTAGVDEAATEPFIVGYRFSPEEIETPGIRFNETLYLVEQLCQKPLDYLHVSLRNYSQVSELDTYQDKPMIAYLNEQIDGRIPFISVGDIRTGADAEAALKHSELVALGRVLLSDPNWVSKVMADKEEMIRYNVAEEERNVLALTNGVWGFMQGMMPDRLR</sequence>
<evidence type="ECO:0000313" key="5">
    <source>
        <dbReference type="EMBL" id="SEL83708.1"/>
    </source>
</evidence>
<dbReference type="CDD" id="cd04735">
    <property type="entry name" value="OYE_like_4_FMN"/>
    <property type="match status" value="1"/>
</dbReference>
<keyword evidence="1" id="KW-0285">Flavoprotein</keyword>
<gene>
    <name evidence="4" type="ORF">APU01nite_14980</name>
    <name evidence="5" type="ORF">SAMN04488100_11233</name>
</gene>
<protein>
    <submittedName>
        <fullName evidence="5">2,4-dienoyl-CoA reductase</fullName>
    </submittedName>
    <submittedName>
        <fullName evidence="4">NADH-dependent flavin oxidoreductase</fullName>
    </submittedName>
</protein>
<feature type="domain" description="NADH:flavin oxidoreductase/NADH oxidase N-terminal" evidence="3">
    <location>
        <begin position="10"/>
        <end position="332"/>
    </location>
</feature>
<evidence type="ECO:0000313" key="6">
    <source>
        <dbReference type="Proteomes" id="UP000198548"/>
    </source>
</evidence>
<evidence type="ECO:0000313" key="7">
    <source>
        <dbReference type="Proteomes" id="UP000321425"/>
    </source>
</evidence>
<proteinExistence type="predicted"/>
<dbReference type="SUPFAM" id="SSF51395">
    <property type="entry name" value="FMN-linked oxidoreductases"/>
    <property type="match status" value="1"/>
</dbReference>
<dbReference type="EMBL" id="BJUX01000015">
    <property type="protein sequence ID" value="GEK89459.1"/>
    <property type="molecule type" value="Genomic_DNA"/>
</dbReference>
<dbReference type="Gene3D" id="3.20.20.70">
    <property type="entry name" value="Aldolase class I"/>
    <property type="match status" value="1"/>
</dbReference>
<reference evidence="5 6" key="1">
    <citation type="submission" date="2016-10" db="EMBL/GenBank/DDBJ databases">
        <authorList>
            <person name="de Groot N.N."/>
        </authorList>
    </citation>
    <scope>NUCLEOTIDE SEQUENCE [LARGE SCALE GENOMIC DNA]</scope>
    <source>
        <strain evidence="5 6">DSM 19182</strain>
    </source>
</reference>
<reference evidence="4 7" key="2">
    <citation type="submission" date="2019-07" db="EMBL/GenBank/DDBJ databases">
        <title>Whole genome shotgun sequence of Alkalibacterium putridalgicola NBRC 103243.</title>
        <authorList>
            <person name="Hosoyama A."/>
            <person name="Uohara A."/>
            <person name="Ohji S."/>
            <person name="Ichikawa N."/>
        </authorList>
    </citation>
    <scope>NUCLEOTIDE SEQUENCE [LARGE SCALE GENOMIC DNA]</scope>
    <source>
        <strain evidence="4 7">NBRC 103243</strain>
    </source>
</reference>
<organism evidence="5 6">
    <name type="scientific">Alkalibacterium putridalgicola</name>
    <dbReference type="NCBI Taxonomy" id="426703"/>
    <lineage>
        <taxon>Bacteria</taxon>
        <taxon>Bacillati</taxon>
        <taxon>Bacillota</taxon>
        <taxon>Bacilli</taxon>
        <taxon>Lactobacillales</taxon>
        <taxon>Carnobacteriaceae</taxon>
        <taxon>Alkalibacterium</taxon>
    </lineage>
</organism>
<name>A0A1H7TGC2_9LACT</name>
<dbReference type="GO" id="GO:0016491">
    <property type="term" value="F:oxidoreductase activity"/>
    <property type="evidence" value="ECO:0007669"/>
    <property type="project" value="UniProtKB-KW"/>
</dbReference>
<keyword evidence="2" id="KW-0560">Oxidoreductase</keyword>
<dbReference type="InterPro" id="IPR051799">
    <property type="entry name" value="NADH_flavin_oxidoreductase"/>
</dbReference>
<dbReference type="Pfam" id="PF00724">
    <property type="entry name" value="Oxidored_FMN"/>
    <property type="match status" value="1"/>
</dbReference>
<dbReference type="OrthoDB" id="9806724at2"/>
<dbReference type="RefSeq" id="WP_091487896.1">
    <property type="nucleotide sequence ID" value="NZ_BJUX01000015.1"/>
</dbReference>
<dbReference type="EMBL" id="FOBL01000012">
    <property type="protein sequence ID" value="SEL83708.1"/>
    <property type="molecule type" value="Genomic_DNA"/>
</dbReference>
<dbReference type="GO" id="GO:0010181">
    <property type="term" value="F:FMN binding"/>
    <property type="evidence" value="ECO:0007669"/>
    <property type="project" value="InterPro"/>
</dbReference>
<evidence type="ECO:0000256" key="1">
    <source>
        <dbReference type="ARBA" id="ARBA00022630"/>
    </source>
</evidence>
<keyword evidence="7" id="KW-1185">Reference proteome</keyword>
<dbReference type="STRING" id="426703.SAMN04488100_11233"/>
<dbReference type="InterPro" id="IPR001155">
    <property type="entry name" value="OxRdtase_FMN_N"/>
</dbReference>
<evidence type="ECO:0000256" key="2">
    <source>
        <dbReference type="ARBA" id="ARBA00023002"/>
    </source>
</evidence>
<evidence type="ECO:0000259" key="3">
    <source>
        <dbReference type="Pfam" id="PF00724"/>
    </source>
</evidence>
<evidence type="ECO:0000313" key="4">
    <source>
        <dbReference type="EMBL" id="GEK89459.1"/>
    </source>
</evidence>
<dbReference type="PANTHER" id="PTHR43656">
    <property type="entry name" value="BINDING OXIDOREDUCTASE, PUTATIVE (AFU_ORTHOLOGUE AFUA_2G08260)-RELATED"/>
    <property type="match status" value="1"/>
</dbReference>
<dbReference type="AlphaFoldDB" id="A0A1H7TGC2"/>
<accession>A0A1H7TGC2</accession>
<dbReference type="InterPro" id="IPR013785">
    <property type="entry name" value="Aldolase_TIM"/>
</dbReference>